<dbReference type="EMBL" id="CAJJDN010000100">
    <property type="protein sequence ID" value="CAD8112361.1"/>
    <property type="molecule type" value="Genomic_DNA"/>
</dbReference>
<proteinExistence type="predicted"/>
<dbReference type="AlphaFoldDB" id="A0A8S1QBZ9"/>
<reference evidence="1" key="1">
    <citation type="submission" date="2021-01" db="EMBL/GenBank/DDBJ databases">
        <authorList>
            <consortium name="Genoscope - CEA"/>
            <person name="William W."/>
        </authorList>
    </citation>
    <scope>NUCLEOTIDE SEQUENCE</scope>
</reference>
<sequence length="59" mass="7005">MNIIQVIQEELLSLEQLKKMIQELLLKGNLNQSPLQILQQHLQFNWHHDVGSQHIHFPI</sequence>
<protein>
    <submittedName>
        <fullName evidence="1">Uncharacterized protein</fullName>
    </submittedName>
</protein>
<accession>A0A8S1QBZ9</accession>
<comment type="caution">
    <text evidence="1">The sequence shown here is derived from an EMBL/GenBank/DDBJ whole genome shotgun (WGS) entry which is preliminary data.</text>
</comment>
<keyword evidence="2" id="KW-1185">Reference proteome</keyword>
<evidence type="ECO:0000313" key="1">
    <source>
        <dbReference type="EMBL" id="CAD8112361.1"/>
    </source>
</evidence>
<gene>
    <name evidence="1" type="ORF">PSON_ATCC_30995.1.T1000165</name>
</gene>
<organism evidence="1 2">
    <name type="scientific">Paramecium sonneborni</name>
    <dbReference type="NCBI Taxonomy" id="65129"/>
    <lineage>
        <taxon>Eukaryota</taxon>
        <taxon>Sar</taxon>
        <taxon>Alveolata</taxon>
        <taxon>Ciliophora</taxon>
        <taxon>Intramacronucleata</taxon>
        <taxon>Oligohymenophorea</taxon>
        <taxon>Peniculida</taxon>
        <taxon>Parameciidae</taxon>
        <taxon>Paramecium</taxon>
    </lineage>
</organism>
<name>A0A8S1QBZ9_9CILI</name>
<evidence type="ECO:0000313" key="2">
    <source>
        <dbReference type="Proteomes" id="UP000692954"/>
    </source>
</evidence>
<dbReference type="Proteomes" id="UP000692954">
    <property type="component" value="Unassembled WGS sequence"/>
</dbReference>